<accession>A0A0C2ZHL3</accession>
<feature type="region of interest" description="Disordered" evidence="1">
    <location>
        <begin position="534"/>
        <end position="667"/>
    </location>
</feature>
<dbReference type="EMBL" id="KN822215">
    <property type="protein sequence ID" value="KIM52302.1"/>
    <property type="molecule type" value="Genomic_DNA"/>
</dbReference>
<dbReference type="InParanoid" id="A0A0C2ZHL3"/>
<dbReference type="STRING" id="1036808.A0A0C2ZHL3"/>
<reference evidence="3" key="2">
    <citation type="submission" date="2015-01" db="EMBL/GenBank/DDBJ databases">
        <title>Evolutionary Origins and Diversification of the Mycorrhizal Mutualists.</title>
        <authorList>
            <consortium name="DOE Joint Genome Institute"/>
            <consortium name="Mycorrhizal Genomics Consortium"/>
            <person name="Kohler A."/>
            <person name="Kuo A."/>
            <person name="Nagy L.G."/>
            <person name="Floudas D."/>
            <person name="Copeland A."/>
            <person name="Barry K.W."/>
            <person name="Cichocki N."/>
            <person name="Veneault-Fourrey C."/>
            <person name="LaButti K."/>
            <person name="Lindquist E.A."/>
            <person name="Lipzen A."/>
            <person name="Lundell T."/>
            <person name="Morin E."/>
            <person name="Murat C."/>
            <person name="Riley R."/>
            <person name="Ohm R."/>
            <person name="Sun H."/>
            <person name="Tunlid A."/>
            <person name="Henrissat B."/>
            <person name="Grigoriev I.V."/>
            <person name="Hibbett D.S."/>
            <person name="Martin F."/>
        </authorList>
    </citation>
    <scope>NUCLEOTIDE SEQUENCE [LARGE SCALE GENOMIC DNA]</scope>
    <source>
        <strain evidence="3">Foug A</strain>
    </source>
</reference>
<feature type="compositionally biased region" description="Low complexity" evidence="1">
    <location>
        <begin position="626"/>
        <end position="635"/>
    </location>
</feature>
<feature type="compositionally biased region" description="Low complexity" evidence="1">
    <location>
        <begin position="432"/>
        <end position="447"/>
    </location>
</feature>
<feature type="compositionally biased region" description="Basic and acidic residues" evidence="1">
    <location>
        <begin position="586"/>
        <end position="602"/>
    </location>
</feature>
<dbReference type="OrthoDB" id="3363891at2759"/>
<feature type="compositionally biased region" description="Polar residues" evidence="1">
    <location>
        <begin position="41"/>
        <end position="62"/>
    </location>
</feature>
<name>A0A0C2ZHL3_9AGAM</name>
<proteinExistence type="predicted"/>
<feature type="region of interest" description="Disordered" evidence="1">
    <location>
        <begin position="40"/>
        <end position="230"/>
    </location>
</feature>
<feature type="compositionally biased region" description="Polar residues" evidence="1">
    <location>
        <begin position="637"/>
        <end position="651"/>
    </location>
</feature>
<feature type="region of interest" description="Disordered" evidence="1">
    <location>
        <begin position="368"/>
        <end position="506"/>
    </location>
</feature>
<evidence type="ECO:0000313" key="3">
    <source>
        <dbReference type="Proteomes" id="UP000053989"/>
    </source>
</evidence>
<evidence type="ECO:0000313" key="2">
    <source>
        <dbReference type="EMBL" id="KIM52302.1"/>
    </source>
</evidence>
<protein>
    <submittedName>
        <fullName evidence="2">Uncharacterized protein</fullName>
    </submittedName>
</protein>
<keyword evidence="3" id="KW-1185">Reference proteome</keyword>
<feature type="compositionally biased region" description="Polar residues" evidence="1">
    <location>
        <begin position="163"/>
        <end position="172"/>
    </location>
</feature>
<organism evidence="2 3">
    <name type="scientific">Scleroderma citrinum Foug A</name>
    <dbReference type="NCBI Taxonomy" id="1036808"/>
    <lineage>
        <taxon>Eukaryota</taxon>
        <taxon>Fungi</taxon>
        <taxon>Dikarya</taxon>
        <taxon>Basidiomycota</taxon>
        <taxon>Agaricomycotina</taxon>
        <taxon>Agaricomycetes</taxon>
        <taxon>Agaricomycetidae</taxon>
        <taxon>Boletales</taxon>
        <taxon>Sclerodermatineae</taxon>
        <taxon>Sclerodermataceae</taxon>
        <taxon>Scleroderma</taxon>
    </lineage>
</organism>
<sequence>MALTASAQASTLPIWDDTIVPALRKRLESESRILAKRMSVASITSAEEPPRSNTPSQSSYISRDQRATPAHVPDPRKSSAIPRPSIHHQGHDEPPANYSRSNGASSPHVLPKRSRTYSQPQVFDPLQPNGLQNGSALPPDARPMSPRASDVRPTRIPIALRNRTASTSSHAQSIARADSRNGLLPSPYQPPPNPETSPDISIRHQHPSSNLMNEPPPFPTPSTTSLRPKVSDATIQEIRMSTDSEERPFEHWYRGDVHRNGGVGELRVAKQMEMLQIANFGHSIRRPMRSQTRDVSGPSDFGRRRKRAESIGTGTRDSLLLDDEQARDVDMVLDESPLTDIEADADTDTEAFYDAYIGMDESVPSGFGASTPKLPLSTSADVRSGTPTALYSPAPEDTPPARIPVTRTASEPLRSDTPSGPPRSSAESAMASQPTSGSRSRTTSPVSQSSDQSQTKRRAKSPAAPSPTSTPKKIKSKAKTPPPVSRQKEDPRHSVAMYPTPEGDVVDAIPTWTQPVQRSGTWDDVVLPVVARKKGLDGQYEQADGSPRAKPPESTPIKPAPGTFGFDYSKYKRPRGDEGIPMDEFGQVREQPRPIVEEEQPLKDNLLPEPSPRVFIQDPVPPSPPSRSESPAPFSQYLRTQVPTISVTRPSSETEQKPPEDEDVRGAGCCKCVIM</sequence>
<gene>
    <name evidence="2" type="ORF">SCLCIDRAFT_32739</name>
</gene>
<dbReference type="AlphaFoldDB" id="A0A0C2ZHL3"/>
<dbReference type="Proteomes" id="UP000053989">
    <property type="component" value="Unassembled WGS sequence"/>
</dbReference>
<dbReference type="HOGENOM" id="CLU_023533_0_0_1"/>
<reference evidence="2 3" key="1">
    <citation type="submission" date="2014-04" db="EMBL/GenBank/DDBJ databases">
        <authorList>
            <consortium name="DOE Joint Genome Institute"/>
            <person name="Kuo A."/>
            <person name="Kohler A."/>
            <person name="Nagy L.G."/>
            <person name="Floudas D."/>
            <person name="Copeland A."/>
            <person name="Barry K.W."/>
            <person name="Cichocki N."/>
            <person name="Veneault-Fourrey C."/>
            <person name="LaButti K."/>
            <person name="Lindquist E.A."/>
            <person name="Lipzen A."/>
            <person name="Lundell T."/>
            <person name="Morin E."/>
            <person name="Murat C."/>
            <person name="Sun H."/>
            <person name="Tunlid A."/>
            <person name="Henrissat B."/>
            <person name="Grigoriev I.V."/>
            <person name="Hibbett D.S."/>
            <person name="Martin F."/>
            <person name="Nordberg H.P."/>
            <person name="Cantor M.N."/>
            <person name="Hua S.X."/>
        </authorList>
    </citation>
    <scope>NUCLEOTIDE SEQUENCE [LARGE SCALE GENOMIC DNA]</scope>
    <source>
        <strain evidence="2 3">Foug A</strain>
    </source>
</reference>
<feature type="compositionally biased region" description="Polar residues" evidence="1">
    <location>
        <begin position="376"/>
        <end position="389"/>
    </location>
</feature>
<evidence type="ECO:0000256" key="1">
    <source>
        <dbReference type="SAM" id="MobiDB-lite"/>
    </source>
</evidence>
<feature type="compositionally biased region" description="Low complexity" evidence="1">
    <location>
        <begin position="461"/>
        <end position="471"/>
    </location>
</feature>